<evidence type="ECO:0000313" key="3">
    <source>
        <dbReference type="Proteomes" id="UP000321807"/>
    </source>
</evidence>
<dbReference type="EMBL" id="CP042807">
    <property type="protein sequence ID" value="QEE25298.1"/>
    <property type="molecule type" value="Genomic_DNA"/>
</dbReference>
<evidence type="ECO:0008006" key="4">
    <source>
        <dbReference type="Google" id="ProtNLM"/>
    </source>
</evidence>
<organism evidence="2 3">
    <name type="scientific">Rhodanobacter glycinis</name>
    <dbReference type="NCBI Taxonomy" id="582702"/>
    <lineage>
        <taxon>Bacteria</taxon>
        <taxon>Pseudomonadati</taxon>
        <taxon>Pseudomonadota</taxon>
        <taxon>Gammaproteobacteria</taxon>
        <taxon>Lysobacterales</taxon>
        <taxon>Rhodanobacteraceae</taxon>
        <taxon>Rhodanobacter</taxon>
    </lineage>
</organism>
<name>A0A5B9E078_9GAMM</name>
<keyword evidence="1" id="KW-0812">Transmembrane</keyword>
<gene>
    <name evidence="2" type="ORF">CS053_12945</name>
</gene>
<dbReference type="KEGG" id="rgl:CS053_12945"/>
<sequence>MRQLYTSPRQENIDRVVALMTEQGIETKVMNRSNWNRPTYQRFSYTHRDNQPGNDRESWPQVWICHADDYTQARVLLRGLGIEPTTRHAEELAAARDPSPAARRKYTVARVRRIVLLAIGAVFVLAMLRSLHLF</sequence>
<proteinExistence type="predicted"/>
<reference evidence="2 3" key="1">
    <citation type="submission" date="2019-08" db="EMBL/GenBank/DDBJ databases">
        <title>Complete genome sequence of Rhodanobacter glycinis strain T01E-68 isolated from tomato root.</title>
        <authorList>
            <person name="Weon H.-Y."/>
            <person name="Lee S.A."/>
        </authorList>
    </citation>
    <scope>NUCLEOTIDE SEQUENCE [LARGE SCALE GENOMIC DNA]</scope>
    <source>
        <strain evidence="2 3">T01E-68</strain>
    </source>
</reference>
<protein>
    <recommendedName>
        <fullName evidence="4">DUF2007 domain-containing protein</fullName>
    </recommendedName>
</protein>
<keyword evidence="1" id="KW-0472">Membrane</keyword>
<accession>A0A5B9E078</accession>
<keyword evidence="1" id="KW-1133">Transmembrane helix</keyword>
<dbReference type="RefSeq" id="WP_147627737.1">
    <property type="nucleotide sequence ID" value="NZ_CP042807.1"/>
</dbReference>
<evidence type="ECO:0000313" key="2">
    <source>
        <dbReference type="EMBL" id="QEE25298.1"/>
    </source>
</evidence>
<dbReference type="Proteomes" id="UP000321807">
    <property type="component" value="Chromosome"/>
</dbReference>
<evidence type="ECO:0000256" key="1">
    <source>
        <dbReference type="SAM" id="Phobius"/>
    </source>
</evidence>
<feature type="transmembrane region" description="Helical" evidence="1">
    <location>
        <begin position="114"/>
        <end position="132"/>
    </location>
</feature>
<dbReference type="AlphaFoldDB" id="A0A5B9E078"/>